<dbReference type="AlphaFoldDB" id="A0A9E7C7A4"/>
<evidence type="ECO:0000313" key="10">
    <source>
        <dbReference type="EMBL" id="UGS39237.1"/>
    </source>
</evidence>
<evidence type="ECO:0000259" key="8">
    <source>
        <dbReference type="Pfam" id="PF04239"/>
    </source>
</evidence>
<dbReference type="RefSeq" id="WP_259313242.1">
    <property type="nucleotide sequence ID" value="NZ_CP087164.1"/>
</dbReference>
<keyword evidence="5 7" id="KW-1133">Transmembrane helix</keyword>
<evidence type="ECO:0000313" key="11">
    <source>
        <dbReference type="Proteomes" id="UP001162834"/>
    </source>
</evidence>
<dbReference type="GO" id="GO:0005886">
    <property type="term" value="C:plasma membrane"/>
    <property type="evidence" value="ECO:0007669"/>
    <property type="project" value="UniProtKB-SubCell"/>
</dbReference>
<dbReference type="KEGG" id="sbae:DSM104329_05670"/>
<keyword evidence="11" id="KW-1185">Reference proteome</keyword>
<comment type="subcellular location">
    <subcellularLocation>
        <location evidence="1">Cell membrane</location>
        <topology evidence="1">Multi-pass membrane protein</topology>
    </subcellularLocation>
</comment>
<sequence>MDLVLRTVVVFLIIFVVTRAVGRRELSSMEPFDLILLVVIGDLVQQGVTQSDYSLTGTATVIVTLALLVVGTAYLSFRFRRLRPLLEGEPILIVSDGHVIERSLRKQRMTVEEVEAEARLSSIASLEEVRYAVLESNGQISFIKKD</sequence>
<dbReference type="Pfam" id="PF04239">
    <property type="entry name" value="DUF421"/>
    <property type="match status" value="1"/>
</dbReference>
<dbReference type="Gene3D" id="3.30.240.20">
    <property type="entry name" value="bsu07140 like domains"/>
    <property type="match status" value="1"/>
</dbReference>
<dbReference type="PANTHER" id="PTHR34582:SF6">
    <property type="entry name" value="UPF0702 TRANSMEMBRANE PROTEIN YCAP"/>
    <property type="match status" value="1"/>
</dbReference>
<evidence type="ECO:0000256" key="1">
    <source>
        <dbReference type="ARBA" id="ARBA00004651"/>
    </source>
</evidence>
<feature type="transmembrane region" description="Helical" evidence="7">
    <location>
        <begin position="53"/>
        <end position="77"/>
    </location>
</feature>
<dbReference type="Proteomes" id="UP001162834">
    <property type="component" value="Chromosome"/>
</dbReference>
<keyword evidence="6 7" id="KW-0472">Membrane</keyword>
<dbReference type="PANTHER" id="PTHR34582">
    <property type="entry name" value="UPF0702 TRANSMEMBRANE PROTEIN YCAP"/>
    <property type="match status" value="1"/>
</dbReference>
<dbReference type="InterPro" id="IPR023090">
    <property type="entry name" value="UPF0702_alpha/beta_dom_sf"/>
</dbReference>
<evidence type="ECO:0008006" key="12">
    <source>
        <dbReference type="Google" id="ProtNLM"/>
    </source>
</evidence>
<protein>
    <recommendedName>
        <fullName evidence="12">DUF421 domain-containing protein</fullName>
    </recommendedName>
</protein>
<feature type="domain" description="YetF-like N-terminal transmembrane" evidence="9">
    <location>
        <begin position="2"/>
        <end position="71"/>
    </location>
</feature>
<reference evidence="10" key="1">
    <citation type="journal article" date="2022" name="Int. J. Syst. Evol. Microbiol.">
        <title>Pseudomonas aegrilactucae sp. nov. and Pseudomonas morbosilactucae sp. nov., pathogens causing bacterial rot of lettuce in Japan.</title>
        <authorList>
            <person name="Sawada H."/>
            <person name="Fujikawa T."/>
            <person name="Satou M."/>
        </authorList>
    </citation>
    <scope>NUCLEOTIDE SEQUENCE</scope>
    <source>
        <strain evidence="10">0166_1</strain>
    </source>
</reference>
<evidence type="ECO:0000256" key="4">
    <source>
        <dbReference type="ARBA" id="ARBA00022692"/>
    </source>
</evidence>
<dbReference type="Pfam" id="PF20730">
    <property type="entry name" value="YetF_N"/>
    <property type="match status" value="1"/>
</dbReference>
<comment type="similarity">
    <text evidence="2">Belongs to the UPF0702 family.</text>
</comment>
<evidence type="ECO:0000256" key="3">
    <source>
        <dbReference type="ARBA" id="ARBA00022475"/>
    </source>
</evidence>
<evidence type="ECO:0000259" key="9">
    <source>
        <dbReference type="Pfam" id="PF20730"/>
    </source>
</evidence>
<evidence type="ECO:0000256" key="2">
    <source>
        <dbReference type="ARBA" id="ARBA00006448"/>
    </source>
</evidence>
<organism evidence="10 11">
    <name type="scientific">Capillimicrobium parvum</name>
    <dbReference type="NCBI Taxonomy" id="2884022"/>
    <lineage>
        <taxon>Bacteria</taxon>
        <taxon>Bacillati</taxon>
        <taxon>Actinomycetota</taxon>
        <taxon>Thermoleophilia</taxon>
        <taxon>Solirubrobacterales</taxon>
        <taxon>Capillimicrobiaceae</taxon>
        <taxon>Capillimicrobium</taxon>
    </lineage>
</organism>
<gene>
    <name evidence="10" type="ORF">DSM104329_05670</name>
</gene>
<evidence type="ECO:0000256" key="6">
    <source>
        <dbReference type="ARBA" id="ARBA00023136"/>
    </source>
</evidence>
<evidence type="ECO:0000256" key="7">
    <source>
        <dbReference type="SAM" id="Phobius"/>
    </source>
</evidence>
<feature type="domain" description="YetF C-terminal" evidence="8">
    <location>
        <begin position="78"/>
        <end position="146"/>
    </location>
</feature>
<keyword evidence="4 7" id="KW-0812">Transmembrane</keyword>
<evidence type="ECO:0000256" key="5">
    <source>
        <dbReference type="ARBA" id="ARBA00022989"/>
    </source>
</evidence>
<keyword evidence="3" id="KW-1003">Cell membrane</keyword>
<dbReference type="EMBL" id="CP087164">
    <property type="protein sequence ID" value="UGS39237.1"/>
    <property type="molecule type" value="Genomic_DNA"/>
</dbReference>
<proteinExistence type="inferred from homology"/>
<dbReference type="InterPro" id="IPR007353">
    <property type="entry name" value="DUF421"/>
</dbReference>
<dbReference type="InterPro" id="IPR048454">
    <property type="entry name" value="YetF_N"/>
</dbReference>
<name>A0A9E7C7A4_9ACTN</name>
<accession>A0A9E7C7A4</accession>